<name>A0A839QVS0_9MICO</name>
<reference evidence="2 3" key="1">
    <citation type="submission" date="2020-08" db="EMBL/GenBank/DDBJ databases">
        <title>Sequencing the genomes of 1000 actinobacteria strains.</title>
        <authorList>
            <person name="Klenk H.-P."/>
        </authorList>
    </citation>
    <scope>NUCLEOTIDE SEQUENCE [LARGE SCALE GENOMIC DNA]</scope>
    <source>
        <strain evidence="2 3">DSM 23040</strain>
    </source>
</reference>
<sequence>MATASTPSHTAHLGAVADRQPTQPGIAPYTPVEEMEFADGSTARWGDGDFLVTLDVLISAGTDSQALSDAADRMDQRFRTLTQNPEHPDTGRHGLDGGASLEWTEHPSGTALEARITSGGEDGLDSAEAAYEWLVSHCEGHTLTVTYGETWTHRKG</sequence>
<dbReference type="AlphaFoldDB" id="A0A839QVS0"/>
<dbReference type="Proteomes" id="UP000568050">
    <property type="component" value="Unassembled WGS sequence"/>
</dbReference>
<protein>
    <submittedName>
        <fullName evidence="2">Uncharacterized protein</fullName>
    </submittedName>
</protein>
<proteinExistence type="predicted"/>
<evidence type="ECO:0000313" key="3">
    <source>
        <dbReference type="Proteomes" id="UP000568050"/>
    </source>
</evidence>
<evidence type="ECO:0000313" key="2">
    <source>
        <dbReference type="EMBL" id="MBB3022870.1"/>
    </source>
</evidence>
<organism evidence="2 3">
    <name type="scientific">Helcobacillus massiliensis</name>
    <dbReference type="NCBI Taxonomy" id="521392"/>
    <lineage>
        <taxon>Bacteria</taxon>
        <taxon>Bacillati</taxon>
        <taxon>Actinomycetota</taxon>
        <taxon>Actinomycetes</taxon>
        <taxon>Micrococcales</taxon>
        <taxon>Dermabacteraceae</taxon>
        <taxon>Helcobacillus</taxon>
    </lineage>
</organism>
<keyword evidence="3" id="KW-1185">Reference proteome</keyword>
<accession>A0A839QVS0</accession>
<dbReference type="EMBL" id="JACHWP010000002">
    <property type="protein sequence ID" value="MBB3022870.1"/>
    <property type="molecule type" value="Genomic_DNA"/>
</dbReference>
<gene>
    <name evidence="2" type="ORF">FHX50_001153</name>
</gene>
<comment type="caution">
    <text evidence="2">The sequence shown here is derived from an EMBL/GenBank/DDBJ whole genome shotgun (WGS) entry which is preliminary data.</text>
</comment>
<feature type="region of interest" description="Disordered" evidence="1">
    <location>
        <begin position="1"/>
        <end position="28"/>
    </location>
</feature>
<dbReference type="RefSeq" id="WP_183375481.1">
    <property type="nucleotide sequence ID" value="NZ_CBCSFZ010000001.1"/>
</dbReference>
<evidence type="ECO:0000256" key="1">
    <source>
        <dbReference type="SAM" id="MobiDB-lite"/>
    </source>
</evidence>